<proteinExistence type="predicted"/>
<evidence type="ECO:0000256" key="1">
    <source>
        <dbReference type="SAM" id="Phobius"/>
    </source>
</evidence>
<keyword evidence="1" id="KW-0472">Membrane</keyword>
<reference evidence="2 5" key="2">
    <citation type="submission" date="2022-05" db="EMBL/GenBank/DDBJ databases">
        <title>Genome Sequencing of Bee-Associated Microbes.</title>
        <authorList>
            <person name="Dunlap C."/>
        </authorList>
    </citation>
    <scope>NUCLEOTIDE SEQUENCE [LARGE SCALE GENOMIC DNA]</scope>
    <source>
        <strain evidence="2 5">NRRL B-23120</strain>
    </source>
</reference>
<gene>
    <name evidence="2" type="ORF">M5X16_28170</name>
    <name evidence="3" type="ORF">PC41400_14740</name>
</gene>
<evidence type="ECO:0000313" key="2">
    <source>
        <dbReference type="EMBL" id="MCY9599625.1"/>
    </source>
</evidence>
<feature type="transmembrane region" description="Helical" evidence="1">
    <location>
        <begin position="12"/>
        <end position="34"/>
    </location>
</feature>
<dbReference type="EMBL" id="JAMDMJ010000053">
    <property type="protein sequence ID" value="MCY9599625.1"/>
    <property type="molecule type" value="Genomic_DNA"/>
</dbReference>
<accession>A0A410WWJ5</accession>
<evidence type="ECO:0000313" key="4">
    <source>
        <dbReference type="Proteomes" id="UP000288943"/>
    </source>
</evidence>
<dbReference type="RefSeq" id="WP_042227638.1">
    <property type="nucleotide sequence ID" value="NZ_CP026520.1"/>
</dbReference>
<dbReference type="EMBL" id="CP026520">
    <property type="protein sequence ID" value="QAV18866.1"/>
    <property type="molecule type" value="Genomic_DNA"/>
</dbReference>
<evidence type="ECO:0000313" key="5">
    <source>
        <dbReference type="Proteomes" id="UP001527202"/>
    </source>
</evidence>
<protein>
    <submittedName>
        <fullName evidence="3">Uncharacterized protein</fullName>
    </submittedName>
</protein>
<sequence>MNVDLSHFTVANIWSIFGLIMDLVGVIFLGFAFFSKSFDDLRKESGTFFNYNPSLFLNLLDQKASGVAGTVALSLGFLQQFIVNIPISTSIPSLVLVAVLLFFNILIVVGLLVCKKYYVLYQLAKIALFWDKGKFQDDVQVKGRAFQEMIIIGKVKMQEIQRR</sequence>
<keyword evidence="5" id="KW-1185">Reference proteome</keyword>
<keyword evidence="1" id="KW-0812">Transmembrane</keyword>
<dbReference type="KEGG" id="pchi:PC41400_14740"/>
<dbReference type="GeneID" id="95376071"/>
<reference evidence="3 4" key="1">
    <citation type="submission" date="2018-01" db="EMBL/GenBank/DDBJ databases">
        <title>The whole genome sequencing and assembly of Paenibacillus chitinolyticus KCCM 41400 strain.</title>
        <authorList>
            <person name="Kim J.-Y."/>
            <person name="Park M.-K."/>
            <person name="Lee Y.-J."/>
            <person name="Yi H."/>
            <person name="Bahn Y.-S."/>
            <person name="Kim J.F."/>
            <person name="Lee D.-W."/>
        </authorList>
    </citation>
    <scope>NUCLEOTIDE SEQUENCE [LARGE SCALE GENOMIC DNA]</scope>
    <source>
        <strain evidence="3 4">KCCM 41400</strain>
    </source>
</reference>
<evidence type="ECO:0000313" key="3">
    <source>
        <dbReference type="EMBL" id="QAV18866.1"/>
    </source>
</evidence>
<dbReference type="Proteomes" id="UP001527202">
    <property type="component" value="Unassembled WGS sequence"/>
</dbReference>
<dbReference type="Proteomes" id="UP000288943">
    <property type="component" value="Chromosome"/>
</dbReference>
<name>A0A410WWJ5_9BACL</name>
<keyword evidence="1" id="KW-1133">Transmembrane helix</keyword>
<dbReference type="AlphaFoldDB" id="A0A410WWJ5"/>
<organism evidence="3 4">
    <name type="scientific">Paenibacillus chitinolyticus</name>
    <dbReference type="NCBI Taxonomy" id="79263"/>
    <lineage>
        <taxon>Bacteria</taxon>
        <taxon>Bacillati</taxon>
        <taxon>Bacillota</taxon>
        <taxon>Bacilli</taxon>
        <taxon>Bacillales</taxon>
        <taxon>Paenibacillaceae</taxon>
        <taxon>Paenibacillus</taxon>
    </lineage>
</organism>
<feature type="transmembrane region" description="Helical" evidence="1">
    <location>
        <begin position="94"/>
        <end position="114"/>
    </location>
</feature>